<dbReference type="Proteomes" id="UP000053789">
    <property type="component" value="Unassembled WGS sequence"/>
</dbReference>
<dbReference type="GeneID" id="27698425"/>
<name>A0A0D2EWF4_CLAB1</name>
<gene>
    <name evidence="3" type="ORF">Z519_05497</name>
</gene>
<sequence>MTAQAESGIFTHLDVPLANLRNILDKLIASDPLVPETWQVDFAPVTIVVKAHLILRSSDVDAVVTGWELFEKNNRIYYSDSPPDTYLIRHMMVEMQGWNRAKNSLANACANTFLSRTSRPYYHGRKSAYPIHSAGDKEISSRLKDIWVYFRQSSGSSNQSWGELLSQPYKNFSPERTLERYNSACKLDSGINKGEGRNILLKVFDPSRDATHKFMSHFQEKGQLGHGVKIEAPSSCTYGYNIKLLDDVYVGKDCANDDAGGVEVGPHTTIGPGVTILTTDYKKDM</sequence>
<evidence type="ECO:0000313" key="4">
    <source>
        <dbReference type="Proteomes" id="UP000053789"/>
    </source>
</evidence>
<evidence type="ECO:0000256" key="1">
    <source>
        <dbReference type="ARBA" id="ARBA00007274"/>
    </source>
</evidence>
<organism evidence="3 4">
    <name type="scientific">Cladophialophora bantiana (strain ATCC 10958 / CBS 173.52 / CDC B-1940 / NIH 8579)</name>
    <name type="common">Xylohypha bantiana</name>
    <dbReference type="NCBI Taxonomy" id="1442370"/>
    <lineage>
        <taxon>Eukaryota</taxon>
        <taxon>Fungi</taxon>
        <taxon>Dikarya</taxon>
        <taxon>Ascomycota</taxon>
        <taxon>Pezizomycotina</taxon>
        <taxon>Eurotiomycetes</taxon>
        <taxon>Chaetothyriomycetidae</taxon>
        <taxon>Chaetothyriales</taxon>
        <taxon>Herpotrichiellaceae</taxon>
        <taxon>Cladophialophora</taxon>
    </lineage>
</organism>
<proteinExistence type="inferred from homology"/>
<accession>A0A0D2EWF4</accession>
<dbReference type="AlphaFoldDB" id="A0A0D2EWF4"/>
<dbReference type="PANTHER" id="PTHR23416:SF23">
    <property type="entry name" value="ACETYLTRANSFERASE C18B11.09C-RELATED"/>
    <property type="match status" value="1"/>
</dbReference>
<dbReference type="RefSeq" id="XP_016620850.1">
    <property type="nucleotide sequence ID" value="XM_016763237.1"/>
</dbReference>
<evidence type="ECO:0000313" key="3">
    <source>
        <dbReference type="EMBL" id="KIW94181.1"/>
    </source>
</evidence>
<dbReference type="Gene3D" id="2.160.10.10">
    <property type="entry name" value="Hexapeptide repeat proteins"/>
    <property type="match status" value="1"/>
</dbReference>
<dbReference type="GO" id="GO:0008374">
    <property type="term" value="F:O-acyltransferase activity"/>
    <property type="evidence" value="ECO:0007669"/>
    <property type="project" value="TreeGrafter"/>
</dbReference>
<keyword evidence="2" id="KW-0808">Transferase</keyword>
<keyword evidence="4" id="KW-1185">Reference proteome</keyword>
<comment type="similarity">
    <text evidence="1">Belongs to the transferase hexapeptide repeat family.</text>
</comment>
<dbReference type="OrthoDB" id="4117114at2759"/>
<reference evidence="3" key="1">
    <citation type="submission" date="2015-01" db="EMBL/GenBank/DDBJ databases">
        <title>The Genome Sequence of Cladophialophora bantiana CBS 173.52.</title>
        <authorList>
            <consortium name="The Broad Institute Genomics Platform"/>
            <person name="Cuomo C."/>
            <person name="de Hoog S."/>
            <person name="Gorbushina A."/>
            <person name="Stielow B."/>
            <person name="Teixiera M."/>
            <person name="Abouelleil A."/>
            <person name="Chapman S.B."/>
            <person name="Priest M."/>
            <person name="Young S.K."/>
            <person name="Wortman J."/>
            <person name="Nusbaum C."/>
            <person name="Birren B."/>
        </authorList>
    </citation>
    <scope>NUCLEOTIDE SEQUENCE [LARGE SCALE GENOMIC DNA]</scope>
    <source>
        <strain evidence="3">CBS 173.52</strain>
    </source>
</reference>
<evidence type="ECO:0000256" key="2">
    <source>
        <dbReference type="ARBA" id="ARBA00022679"/>
    </source>
</evidence>
<protein>
    <submittedName>
        <fullName evidence="3">Uncharacterized protein</fullName>
    </submittedName>
</protein>
<dbReference type="SUPFAM" id="SSF51161">
    <property type="entry name" value="Trimeric LpxA-like enzymes"/>
    <property type="match status" value="1"/>
</dbReference>
<dbReference type="HOGENOM" id="CLU_976601_0_0_1"/>
<dbReference type="EMBL" id="KN846986">
    <property type="protein sequence ID" value="KIW94181.1"/>
    <property type="molecule type" value="Genomic_DNA"/>
</dbReference>
<dbReference type="PANTHER" id="PTHR23416">
    <property type="entry name" value="SIALIC ACID SYNTHASE-RELATED"/>
    <property type="match status" value="1"/>
</dbReference>
<dbReference type="InterPro" id="IPR051159">
    <property type="entry name" value="Hexapeptide_acetyltransf"/>
</dbReference>
<dbReference type="VEuPathDB" id="FungiDB:Z519_05497"/>
<dbReference type="InterPro" id="IPR011004">
    <property type="entry name" value="Trimer_LpxA-like_sf"/>
</dbReference>